<proteinExistence type="predicted"/>
<evidence type="ECO:0000313" key="4">
    <source>
        <dbReference type="Proteomes" id="UP001215712"/>
    </source>
</evidence>
<keyword evidence="2" id="KW-0378">Hydrolase</keyword>
<accession>A0AAD6MTT3</accession>
<gene>
    <name evidence="3" type="ORF">N7493_008291</name>
</gene>
<dbReference type="AlphaFoldDB" id="A0AAD6MTT3"/>
<dbReference type="Pfam" id="PF03571">
    <property type="entry name" value="Peptidase_M49"/>
    <property type="match status" value="1"/>
</dbReference>
<dbReference type="Proteomes" id="UP001215712">
    <property type="component" value="Unassembled WGS sequence"/>
</dbReference>
<evidence type="ECO:0000256" key="1">
    <source>
        <dbReference type="ARBA" id="ARBA00022723"/>
    </source>
</evidence>
<dbReference type="GO" id="GO:0046872">
    <property type="term" value="F:metal ion binding"/>
    <property type="evidence" value="ECO:0007669"/>
    <property type="project" value="UniProtKB-KW"/>
</dbReference>
<dbReference type="Gene3D" id="3.30.540.30">
    <property type="match status" value="2"/>
</dbReference>
<dbReference type="GO" id="GO:0008239">
    <property type="term" value="F:dipeptidyl-peptidase activity"/>
    <property type="evidence" value="ECO:0007669"/>
    <property type="project" value="TreeGrafter"/>
</dbReference>
<evidence type="ECO:0000313" key="3">
    <source>
        <dbReference type="EMBL" id="KAJ5716380.1"/>
    </source>
</evidence>
<dbReference type="GO" id="GO:0005737">
    <property type="term" value="C:cytoplasm"/>
    <property type="evidence" value="ECO:0007669"/>
    <property type="project" value="TreeGrafter"/>
</dbReference>
<dbReference type="PANTHER" id="PTHR23422">
    <property type="entry name" value="DIPEPTIDYL PEPTIDASE III-RELATED"/>
    <property type="match status" value="1"/>
</dbReference>
<reference evidence="3" key="2">
    <citation type="submission" date="2023-01" db="EMBL/GenBank/DDBJ databases">
        <authorList>
            <person name="Petersen C."/>
        </authorList>
    </citation>
    <scope>NUCLEOTIDE SEQUENCE</scope>
    <source>
        <strain evidence="3">IBT 17514</strain>
    </source>
</reference>
<reference evidence="3" key="1">
    <citation type="journal article" date="2023" name="IMA Fungus">
        <title>Comparative genomic study of the Penicillium genus elucidates a diverse pangenome and 15 lateral gene transfer events.</title>
        <authorList>
            <person name="Petersen C."/>
            <person name="Sorensen T."/>
            <person name="Nielsen M.R."/>
            <person name="Sondergaard T.E."/>
            <person name="Sorensen J.L."/>
            <person name="Fitzpatrick D.A."/>
            <person name="Frisvad J.C."/>
            <person name="Nielsen K.L."/>
        </authorList>
    </citation>
    <scope>NUCLEOTIDE SEQUENCE</scope>
    <source>
        <strain evidence="3">IBT 17514</strain>
    </source>
</reference>
<name>A0AAD6MTT3_9EURO</name>
<comment type="caution">
    <text evidence="3">The sequence shown here is derived from an EMBL/GenBank/DDBJ whole genome shotgun (WGS) entry which is preliminary data.</text>
</comment>
<organism evidence="3 4">
    <name type="scientific">Penicillium malachiteum</name>
    <dbReference type="NCBI Taxonomy" id="1324776"/>
    <lineage>
        <taxon>Eukaryota</taxon>
        <taxon>Fungi</taxon>
        <taxon>Dikarya</taxon>
        <taxon>Ascomycota</taxon>
        <taxon>Pezizomycotina</taxon>
        <taxon>Eurotiomycetes</taxon>
        <taxon>Eurotiomycetidae</taxon>
        <taxon>Eurotiales</taxon>
        <taxon>Aspergillaceae</taxon>
        <taxon>Penicillium</taxon>
    </lineage>
</organism>
<dbReference type="EMBL" id="JAQJAN010000012">
    <property type="protein sequence ID" value="KAJ5716380.1"/>
    <property type="molecule type" value="Genomic_DNA"/>
</dbReference>
<keyword evidence="1" id="KW-0479">Metal-binding</keyword>
<dbReference type="InterPro" id="IPR039461">
    <property type="entry name" value="Peptidase_M49"/>
</dbReference>
<evidence type="ECO:0000256" key="2">
    <source>
        <dbReference type="ARBA" id="ARBA00022801"/>
    </source>
</evidence>
<sequence>MCRASFHGTRILLQQTSKESEAIYDLIISLYRAVNGDWKELGGRMNVRNEDVEDFLDYASMFLGNVGNYRSTGDTKFIPRICRSTLQQLCSVNSETEALFDAASQGMYSTRPYKYGYPEDIASSSGYYPGDNPLSKAEIDSVQRFVQDNKILPENTRVSKITLDDTPDFAAFSLHLASATSLWEPELVTPTFLDLPDNPPISIQSGDFADCLEKVIVELQCATSNCTNPITLSMISSLVESFRFGNHNEFKAAQTHWVLDRSPTVETIIGFIETYQDPHGVRAAWEGIVAIVNKEQTRKFSELVDSSPQLIPLLPWNGQPGGVEDGLTSIFENETFQKPDFTSVDTLGFVKSESPAGLNLPNFEEICQNVGFKNLQFGNVNNANPPNESMPFIMEQEQEFLRQHREIAFEVIVACHELLGHGSGRLLVEESPGKFNFPINDRPLDPLTREPISSWYKPGETWSNVFGADANAIEECRADGVALLLLTEERVLEIFGYTENSKYLASDALKGLSRWNPKTKKWGQSHARGKFALLKCLMECGDGLLEILEIDNGLKIRLDRSKIRSHAVPALSRFLLHLQTYKSTANVEDGVAFLNRYTDVDTRFAHYRNIVVREEPLRTQNIQPANRV</sequence>
<dbReference type="PANTHER" id="PTHR23422:SF11">
    <property type="entry name" value="DIPEPTIDYL PEPTIDASE 3"/>
    <property type="match status" value="1"/>
</dbReference>
<protein>
    <submittedName>
        <fullName evidence="3">Dipeptidyl-peptidase III</fullName>
    </submittedName>
</protein>
<keyword evidence="4" id="KW-1185">Reference proteome</keyword>